<keyword evidence="1" id="KW-1133">Transmembrane helix</keyword>
<protein>
    <submittedName>
        <fullName evidence="2">Uncharacterized protein</fullName>
    </submittedName>
</protein>
<keyword evidence="1" id="KW-0812">Transmembrane</keyword>
<gene>
    <name evidence="2" type="ORF">HaLaN_00306</name>
</gene>
<evidence type="ECO:0000313" key="3">
    <source>
        <dbReference type="Proteomes" id="UP000485058"/>
    </source>
</evidence>
<feature type="non-terminal residue" evidence="2">
    <location>
        <position position="1"/>
    </location>
</feature>
<keyword evidence="3" id="KW-1185">Reference proteome</keyword>
<dbReference type="AlphaFoldDB" id="A0A699YFP3"/>
<evidence type="ECO:0000313" key="2">
    <source>
        <dbReference type="EMBL" id="GFH05784.1"/>
    </source>
</evidence>
<evidence type="ECO:0000256" key="1">
    <source>
        <dbReference type="SAM" id="Phobius"/>
    </source>
</evidence>
<comment type="caution">
    <text evidence="2">The sequence shown here is derived from an EMBL/GenBank/DDBJ whole genome shotgun (WGS) entry which is preliminary data.</text>
</comment>
<name>A0A699YFP3_HAELA</name>
<feature type="transmembrane region" description="Helical" evidence="1">
    <location>
        <begin position="6"/>
        <end position="26"/>
    </location>
</feature>
<accession>A0A699YFP3</accession>
<proteinExistence type="predicted"/>
<reference evidence="2 3" key="1">
    <citation type="submission" date="2020-02" db="EMBL/GenBank/DDBJ databases">
        <title>Draft genome sequence of Haematococcus lacustris strain NIES-144.</title>
        <authorList>
            <person name="Morimoto D."/>
            <person name="Nakagawa S."/>
            <person name="Yoshida T."/>
            <person name="Sawayama S."/>
        </authorList>
    </citation>
    <scope>NUCLEOTIDE SEQUENCE [LARGE SCALE GENOMIC DNA]</scope>
    <source>
        <strain evidence="2 3">NIES-144</strain>
    </source>
</reference>
<dbReference type="EMBL" id="BLLF01000008">
    <property type="protein sequence ID" value="GFH05784.1"/>
    <property type="molecule type" value="Genomic_DNA"/>
</dbReference>
<dbReference type="Proteomes" id="UP000485058">
    <property type="component" value="Unassembled WGS sequence"/>
</dbReference>
<keyword evidence="1" id="KW-0472">Membrane</keyword>
<organism evidence="2 3">
    <name type="scientific">Haematococcus lacustris</name>
    <name type="common">Green alga</name>
    <name type="synonym">Haematococcus pluvialis</name>
    <dbReference type="NCBI Taxonomy" id="44745"/>
    <lineage>
        <taxon>Eukaryota</taxon>
        <taxon>Viridiplantae</taxon>
        <taxon>Chlorophyta</taxon>
        <taxon>core chlorophytes</taxon>
        <taxon>Chlorophyceae</taxon>
        <taxon>CS clade</taxon>
        <taxon>Chlamydomonadales</taxon>
        <taxon>Haematococcaceae</taxon>
        <taxon>Haematococcus</taxon>
    </lineage>
</organism>
<sequence length="65" mass="7301">MSIVFGIHPVTITFELVLASTLYFILQNSLQYYVHTLKHLKLMWFVNSPSSGSSGQRQVQNGATT</sequence>